<dbReference type="AlphaFoldDB" id="A0A5K3FPD5"/>
<accession>A0A5K3FPD5</accession>
<evidence type="ECO:0000313" key="2">
    <source>
        <dbReference type="WBParaSite" id="MCU_010155-RA"/>
    </source>
</evidence>
<dbReference type="WBParaSite" id="MCU_010155-RA">
    <property type="protein sequence ID" value="MCU_010155-RA"/>
    <property type="gene ID" value="MCU_010155"/>
</dbReference>
<name>A0A5K3FPD5_MESCO</name>
<proteinExistence type="predicted"/>
<reference evidence="2" key="1">
    <citation type="submission" date="2019-11" db="UniProtKB">
        <authorList>
            <consortium name="WormBaseParasite"/>
        </authorList>
    </citation>
    <scope>IDENTIFICATION</scope>
</reference>
<evidence type="ECO:0000256" key="1">
    <source>
        <dbReference type="SAM" id="Coils"/>
    </source>
</evidence>
<sequence length="63" mass="7463">EKIDSLNHQVKVLKETAERLEKKNQEAKVKGDIQRQRELRYHTILGEQLKNQCETFVTPSKEE</sequence>
<feature type="coiled-coil region" evidence="1">
    <location>
        <begin position="3"/>
        <end position="37"/>
    </location>
</feature>
<organism evidence="2">
    <name type="scientific">Mesocestoides corti</name>
    <name type="common">Flatworm</name>
    <dbReference type="NCBI Taxonomy" id="53468"/>
    <lineage>
        <taxon>Eukaryota</taxon>
        <taxon>Metazoa</taxon>
        <taxon>Spiralia</taxon>
        <taxon>Lophotrochozoa</taxon>
        <taxon>Platyhelminthes</taxon>
        <taxon>Cestoda</taxon>
        <taxon>Eucestoda</taxon>
        <taxon>Cyclophyllidea</taxon>
        <taxon>Mesocestoididae</taxon>
        <taxon>Mesocestoides</taxon>
    </lineage>
</organism>
<protein>
    <submittedName>
        <fullName evidence="2">MADS-box protein</fullName>
    </submittedName>
</protein>
<keyword evidence="1" id="KW-0175">Coiled coil</keyword>